<dbReference type="HOGENOM" id="CLU_363265_0_0_7"/>
<reference evidence="4 5" key="1">
    <citation type="journal article" date="2007" name="Proc. Natl. Acad. Sci. U.S.A.">
        <title>The genome of Syntrophus aciditrophicus: life at the thermodynamic limit of microbial growth.</title>
        <authorList>
            <person name="McInerney M.J."/>
            <person name="Rohlin L."/>
            <person name="Mouttaki H."/>
            <person name="Kim U."/>
            <person name="Krupp R.S."/>
            <person name="Rios-Hernandez L."/>
            <person name="Sieber J."/>
            <person name="Struchtemeyer C.G."/>
            <person name="Bhattacharyya A."/>
            <person name="Campbell J.W."/>
            <person name="Gunsalus R.P."/>
        </authorList>
    </citation>
    <scope>NUCLEOTIDE SEQUENCE [LARGE SCALE GENOMIC DNA]</scope>
    <source>
        <strain evidence="4 5">SB</strain>
    </source>
</reference>
<dbReference type="InterPro" id="IPR036880">
    <property type="entry name" value="Kunitz_BPTI_sf"/>
</dbReference>
<dbReference type="PANTHER" id="PTHR10083">
    <property type="entry name" value="KUNITZ-TYPE PROTEASE INHIBITOR-RELATED"/>
    <property type="match status" value="1"/>
</dbReference>
<dbReference type="EMBL" id="CP000252">
    <property type="protein sequence ID" value="ABC78742.1"/>
    <property type="molecule type" value="Genomic_DNA"/>
</dbReference>
<dbReference type="GO" id="GO:0005615">
    <property type="term" value="C:extracellular space"/>
    <property type="evidence" value="ECO:0007669"/>
    <property type="project" value="TreeGrafter"/>
</dbReference>
<dbReference type="InterPro" id="IPR002223">
    <property type="entry name" value="Kunitz_BPTI"/>
</dbReference>
<keyword evidence="1" id="KW-1015">Disulfide bond</keyword>
<dbReference type="SMART" id="SM00131">
    <property type="entry name" value="KU"/>
    <property type="match status" value="1"/>
</dbReference>
<dbReference type="SUPFAM" id="SSF57362">
    <property type="entry name" value="BPTI-like"/>
    <property type="match status" value="1"/>
</dbReference>
<dbReference type="Pfam" id="PF00014">
    <property type="entry name" value="Kunitz_BPTI"/>
    <property type="match status" value="1"/>
</dbReference>
<dbReference type="InParanoid" id="Q2LXC8"/>
<dbReference type="STRING" id="56780.SYN_02414"/>
<name>Q2LXC8_SYNAS</name>
<keyword evidence="5" id="KW-1185">Reference proteome</keyword>
<gene>
    <name evidence="4" type="ORF">SYN_02414</name>
</gene>
<evidence type="ECO:0000259" key="3">
    <source>
        <dbReference type="PROSITE" id="PS50279"/>
    </source>
</evidence>
<dbReference type="Proteomes" id="UP000001933">
    <property type="component" value="Chromosome"/>
</dbReference>
<sequence>MKKSDTSHQMPMLSVIPTQIILLWIAFLIMIILPTPIQADMGRVVATEAQVSEDSQKAIILHNREEEVLILGTDLKADKSARIIRFIPFPEEPKVQLASPASFESAMDLIKKHGLKFIEQTKGGRAAARAVEMRFNQRLGSHDVTVIRINDAAEFNGWVREFLRQKGLQLKREDPKIEAVVRDYTRRGFVWFVFDFVTVNEQIRFVEPIQYRFKTKELYYPLKTSNTFGGSGMIDLILITPGTFCEPLQSYYGGCFGFQEMRATTSSQLENDEMKGIFPGIGQFSKNQNMFIQLMRYQGDYEFDQDLLGDFGQAVPYAIGHVEEAWGSPWLFPMEENVKDLKERCRLKPDSGPCKAIFWRYFFNPETQKCEKFVYGGCEGTVPFETKEECVALCEKDGGASSTLKNINFEEFTPSSKHFTLQIPAGWPREEYDIQRSSLLSGNNKYELTVRAPGQEGLEYLSVRVAWHRDACGTPERFIYDLLNPRFSSRRADAKVLPLTGPEAKTLEIKKVRQPFQGMNAKPVKAIERYVVIPAHTGFYVLVYDAPEALFKENKWVFDKILSSFQPMVSLNSKPEPVAEVSDDEYEVYADFFSAEEVRGFEIPPYFSNTYRARHVYHETSAGKNSDKQTLTHLMESFGALDKSIMEDYREKNKRVRILRDRMVVPWLEILQTNEPNREGGRGMEQPLTVFPDEVFLSRIGFNEQKDTALFYVSQNGAPMTGYFVLMVKKKNRWVIKNAVLEDFKIPYSEISPSFQYIQHDISDGKGGR</sequence>
<dbReference type="Gene3D" id="4.10.410.10">
    <property type="entry name" value="Pancreatic trypsin inhibitor Kunitz domain"/>
    <property type="match status" value="1"/>
</dbReference>
<dbReference type="OrthoDB" id="459223at2"/>
<feature type="transmembrane region" description="Helical" evidence="2">
    <location>
        <begin position="12"/>
        <end position="33"/>
    </location>
</feature>
<organism evidence="4 5">
    <name type="scientific">Syntrophus aciditrophicus (strain SB)</name>
    <dbReference type="NCBI Taxonomy" id="56780"/>
    <lineage>
        <taxon>Bacteria</taxon>
        <taxon>Pseudomonadati</taxon>
        <taxon>Thermodesulfobacteriota</taxon>
        <taxon>Syntrophia</taxon>
        <taxon>Syntrophales</taxon>
        <taxon>Syntrophaceae</taxon>
        <taxon>Syntrophus</taxon>
    </lineage>
</organism>
<dbReference type="PANTHER" id="PTHR10083:SF374">
    <property type="entry name" value="BPTI_KUNITZ INHIBITOR DOMAIN-CONTAINING PROTEIN"/>
    <property type="match status" value="1"/>
</dbReference>
<keyword evidence="2" id="KW-1133">Transmembrane helix</keyword>
<keyword evidence="2" id="KW-0812">Transmembrane</keyword>
<dbReference type="AlphaFoldDB" id="Q2LXC8"/>
<dbReference type="eggNOG" id="ENOG502ZTMH">
    <property type="taxonomic scope" value="Bacteria"/>
</dbReference>
<proteinExistence type="predicted"/>
<dbReference type="KEGG" id="sat:SYN_02414"/>
<feature type="domain" description="BPTI/Kunitz inhibitor" evidence="3">
    <location>
        <begin position="345"/>
        <end position="394"/>
    </location>
</feature>
<dbReference type="InterPro" id="IPR050098">
    <property type="entry name" value="TFPI/VKTCI-like"/>
</dbReference>
<dbReference type="InterPro" id="IPR019283">
    <property type="entry name" value="DUF2330"/>
</dbReference>
<dbReference type="Gene3D" id="3.40.1000.10">
    <property type="entry name" value="Mog1/PsbP, alpha/beta/alpha sandwich"/>
    <property type="match status" value="1"/>
</dbReference>
<dbReference type="Pfam" id="PF10092">
    <property type="entry name" value="DUF2330"/>
    <property type="match status" value="1"/>
</dbReference>
<dbReference type="PROSITE" id="PS50279">
    <property type="entry name" value="BPTI_KUNITZ_2"/>
    <property type="match status" value="1"/>
</dbReference>
<protein>
    <submittedName>
        <fullName evidence="4">Kunitz/bovine pancreatic trypsin inhibitor domain protein</fullName>
    </submittedName>
</protein>
<dbReference type="RefSeq" id="WP_011418758.1">
    <property type="nucleotide sequence ID" value="NC_007759.1"/>
</dbReference>
<evidence type="ECO:0000313" key="5">
    <source>
        <dbReference type="Proteomes" id="UP000001933"/>
    </source>
</evidence>
<dbReference type="GO" id="GO:0004867">
    <property type="term" value="F:serine-type endopeptidase inhibitor activity"/>
    <property type="evidence" value="ECO:0007669"/>
    <property type="project" value="InterPro"/>
</dbReference>
<evidence type="ECO:0000256" key="2">
    <source>
        <dbReference type="SAM" id="Phobius"/>
    </source>
</evidence>
<dbReference type="CDD" id="cd00109">
    <property type="entry name" value="Kunitz-type"/>
    <property type="match status" value="1"/>
</dbReference>
<evidence type="ECO:0000256" key="1">
    <source>
        <dbReference type="ARBA" id="ARBA00023157"/>
    </source>
</evidence>
<keyword evidence="2" id="KW-0472">Membrane</keyword>
<accession>Q2LXC8</accession>
<evidence type="ECO:0000313" key="4">
    <source>
        <dbReference type="EMBL" id="ABC78742.1"/>
    </source>
</evidence>